<dbReference type="Pfam" id="PF06427">
    <property type="entry name" value="UDP-g_GGTase"/>
    <property type="match status" value="1"/>
</dbReference>
<name>A0A9W9F8J8_9EURO</name>
<reference evidence="15" key="1">
    <citation type="submission" date="2022-11" db="EMBL/GenBank/DDBJ databases">
        <authorList>
            <person name="Petersen C."/>
        </authorList>
    </citation>
    <scope>NUCLEOTIDE SEQUENCE</scope>
    <source>
        <strain evidence="15">IBT 34128</strain>
    </source>
</reference>
<evidence type="ECO:0000259" key="10">
    <source>
        <dbReference type="Pfam" id="PF18400"/>
    </source>
</evidence>
<evidence type="ECO:0000256" key="3">
    <source>
        <dbReference type="ARBA" id="ARBA00004922"/>
    </source>
</evidence>
<dbReference type="InterPro" id="IPR040694">
    <property type="entry name" value="UGGT_TRXL_2"/>
</dbReference>
<evidence type="ECO:0000256" key="7">
    <source>
        <dbReference type="ARBA" id="ARBA00022824"/>
    </source>
</evidence>
<comment type="similarity">
    <text evidence="4">Belongs to the glycosyltransferase 8 family.</text>
</comment>
<feature type="region of interest" description="Disordered" evidence="9">
    <location>
        <begin position="1471"/>
        <end position="1510"/>
    </location>
</feature>
<evidence type="ECO:0000259" key="12">
    <source>
        <dbReference type="Pfam" id="PF18402"/>
    </source>
</evidence>
<keyword evidence="7" id="KW-0256">Endoplasmic reticulum</keyword>
<dbReference type="FunFam" id="3.90.550.10:FF:000065">
    <property type="entry name" value="UDP-glucose:glycoprotein glucosyltransferase, putative"/>
    <property type="match status" value="1"/>
</dbReference>
<feature type="compositionally biased region" description="Basic and acidic residues" evidence="9">
    <location>
        <begin position="253"/>
        <end position="269"/>
    </location>
</feature>
<dbReference type="InterPro" id="IPR040692">
    <property type="entry name" value="UGGT_TRXL_3"/>
</dbReference>
<feature type="compositionally biased region" description="Basic and acidic residues" evidence="9">
    <location>
        <begin position="1499"/>
        <end position="1510"/>
    </location>
</feature>
<dbReference type="Proteomes" id="UP001141434">
    <property type="component" value="Unassembled WGS sequence"/>
</dbReference>
<dbReference type="Pfam" id="PF18401">
    <property type="entry name" value="Thioredoxin_13"/>
    <property type="match status" value="1"/>
</dbReference>
<dbReference type="GO" id="GO:0051082">
    <property type="term" value="F:unfolded protein binding"/>
    <property type="evidence" value="ECO:0007669"/>
    <property type="project" value="TreeGrafter"/>
</dbReference>
<dbReference type="PANTHER" id="PTHR11226">
    <property type="entry name" value="UDP-GLUCOSE GLYCOPROTEIN:GLUCOSYLTRANSFERASE"/>
    <property type="match status" value="1"/>
</dbReference>
<comment type="pathway">
    <text evidence="3">Protein modification; protein glycosylation.</text>
</comment>
<dbReference type="CDD" id="cd06432">
    <property type="entry name" value="GT8_HUGT1_C_like"/>
    <property type="match status" value="1"/>
</dbReference>
<keyword evidence="6" id="KW-0732">Signal</keyword>
<keyword evidence="16" id="KW-1185">Reference proteome</keyword>
<evidence type="ECO:0000313" key="15">
    <source>
        <dbReference type="EMBL" id="KAJ5095630.1"/>
    </source>
</evidence>
<dbReference type="InterPro" id="IPR029044">
    <property type="entry name" value="Nucleotide-diphossugar_trans"/>
</dbReference>
<feature type="domain" description="UGGT thioredoxin-like" evidence="12">
    <location>
        <begin position="415"/>
        <end position="658"/>
    </location>
</feature>
<comment type="subcellular location">
    <subcellularLocation>
        <location evidence="2">Endoplasmic reticulum lumen</location>
    </subcellularLocation>
</comment>
<dbReference type="Gene3D" id="3.90.550.10">
    <property type="entry name" value="Spore Coat Polysaccharide Biosynthesis Protein SpsA, Chain A"/>
    <property type="match status" value="1"/>
</dbReference>
<dbReference type="GO" id="GO:0005788">
    <property type="term" value="C:endoplasmic reticulum lumen"/>
    <property type="evidence" value="ECO:0007669"/>
    <property type="project" value="UniProtKB-SubCell"/>
</dbReference>
<comment type="caution">
    <text evidence="15">The sequence shown here is derived from an EMBL/GenBank/DDBJ whole genome shotgun (WGS) entry which is preliminary data.</text>
</comment>
<gene>
    <name evidence="15" type="ORF">NUU61_004986</name>
</gene>
<protein>
    <recommendedName>
        <fullName evidence="17">UDP-glucose:glycoprotein glucosyltransferase</fullName>
    </recommendedName>
</protein>
<feature type="domain" description="UGGT thioredoxin-like" evidence="10">
    <location>
        <begin position="43"/>
        <end position="226"/>
    </location>
</feature>
<dbReference type="InterPro" id="IPR009448">
    <property type="entry name" value="UDP-g_GGtrans"/>
</dbReference>
<evidence type="ECO:0000259" key="14">
    <source>
        <dbReference type="Pfam" id="PF18404"/>
    </source>
</evidence>
<dbReference type="SUPFAM" id="SSF53448">
    <property type="entry name" value="Nucleotide-diphospho-sugar transferases"/>
    <property type="match status" value="1"/>
</dbReference>
<sequence length="1510" mass="169188">MRPAVGSAISWWQYAALGVLLPGWLVTASPAVNVALQASFDSAPYLVELLESAAEENSTSYFPLLDRIADGAFEDAGTEKELYDRFLQVVSDDGHLRTPEALSSFKLSLAVRSSAPRIEAHYQFYNTSVQQSLMAAQDAACPVWVHFDGKQYCSAAMERPQQDVLGEMEPRELPFDQVLGDTSLPPAFLYADVSSPMFKDFHETLSYLAKQGQISYRVRYRPPQHWTSRPLFVSGYGVELALKRTDYIVIDDRDAEQREDKNAKDRAPTDPEELKEEAPDDLRPLAASEVTKLGLSSAGYVMDNADPLDTLVKLTQNFPKYSSMVAAHNASEELQAEIRANRGRKLPPGYNGMWVNGLQIDSRETDAFSLLDLLRRERKLIEKFRGLGISAQEAVKILSHQIIGEARIQEDSQRFDYRDHLEGGQVIIWLNDIENDPVYESWSSDLERFSFAFPGQLPPVKRDLHNVIVPVDLSKPEDMMVVSRQIYTIIQRMIPVRFGLVPTTSSPESIAQLKVAHYLHETYGLASLVQYLQEAASSSKSSLPDKSGFLSATNEREPLTDKEAIPLEEVLKSEKYHARVPTTTAYQRRLSLTGETPHSLVNGVPVARGDSWIQDLSMQIGSDLKLVQHGIAENLFEEDAWLPEFFLAGAFERHNTLIMPEDPSNVRIVDLASVFGSDDILNNIPRVASDQSVLDSAHVIVVGDFETEEGLKLLSDALALRKEHGEVDLLFLHNPSASDDGRRPSEHLVGIHRSLLKGEDIDQILAHIGAADNNGDQVSEEEIQELSTIQELQQRLAAQLGFGPGVEGLVANGRAVGPIEKDSTLSVEDLNQLVAYERIKRIDVAALVVKNLGLESKLSKPLDLAKLSSLVALSMISDVPEGIFDNTPDYRIDVSERWHTKHSVITVSNSEDPAINVVAILDPASEIAQKWLPVLKVMSELAGVQLKILLNPKEAIKELPIKRFYRYVLESEPSFNGDGSLSRPQASFSGVPVEALLTLGMDVPSPWLVAPKESVHDLDNIKLNSLKTESNVDAIYALEHILIEGHSRDVTTKGPPRGVQLVLGTENHPEYADTIIMANIGYFQFKAQPGLWQINLKPGSSEKVFNIDSVGGLGYQPQPGDDNAEVALLSFQGRTLFPRLSRKPGHEEDDVLEEGPERGTTMDYVSKGLNFASGVLSSVGLNTKAGGEQHADINIFSVASGHLYERMLNIMMVSVMRHTKHTVKFWFIEQFLSPSFRAFLPQLAAEYGFSYEMVTYKWPHWLRSQREKQREIWGYKILFLDVLFPLSLDKVIFVDADQIVRTDLYDLVTHDLEGAPYGFTPMGDSRVEMEGFRFWKQGYWKDFLRGHPYHISALYVVDLTRFRALAAGDRLRGQYQMLSADPHSLSNLDQDLPNHMQHNIPIHSLPQEWLWCETWCADADLASARTIDLCNNPQTKEPKLARARRQVPEWTVYDDEIAALAKRVAREQEVRFVQSGEDPEGQGEEVQEPVTETEEKEETQETEHDRKDEL</sequence>
<organism evidence="15 16">
    <name type="scientific">Penicillium alfredii</name>
    <dbReference type="NCBI Taxonomy" id="1506179"/>
    <lineage>
        <taxon>Eukaryota</taxon>
        <taxon>Fungi</taxon>
        <taxon>Dikarya</taxon>
        <taxon>Ascomycota</taxon>
        <taxon>Pezizomycotina</taxon>
        <taxon>Eurotiomycetes</taxon>
        <taxon>Eurotiomycetidae</taxon>
        <taxon>Eurotiales</taxon>
        <taxon>Aspergillaceae</taxon>
        <taxon>Penicillium</taxon>
    </lineage>
</organism>
<evidence type="ECO:0000256" key="1">
    <source>
        <dbReference type="ARBA" id="ARBA00001913"/>
    </source>
</evidence>
<feature type="compositionally biased region" description="Acidic residues" evidence="9">
    <location>
        <begin position="1477"/>
        <end position="1498"/>
    </location>
</feature>
<reference evidence="15" key="2">
    <citation type="journal article" date="2023" name="IMA Fungus">
        <title>Comparative genomic study of the Penicillium genus elucidates a diverse pangenome and 15 lateral gene transfer events.</title>
        <authorList>
            <person name="Petersen C."/>
            <person name="Sorensen T."/>
            <person name="Nielsen M.R."/>
            <person name="Sondergaard T.E."/>
            <person name="Sorensen J.L."/>
            <person name="Fitzpatrick D.A."/>
            <person name="Frisvad J.C."/>
            <person name="Nielsen K.L."/>
        </authorList>
    </citation>
    <scope>NUCLEOTIDE SEQUENCE</scope>
    <source>
        <strain evidence="15">IBT 34128</strain>
    </source>
</reference>
<dbReference type="OrthoDB" id="27683at2759"/>
<evidence type="ECO:0000256" key="5">
    <source>
        <dbReference type="ARBA" id="ARBA00022679"/>
    </source>
</evidence>
<dbReference type="InterPro" id="IPR040525">
    <property type="entry name" value="UGGT_TRXL_4"/>
</dbReference>
<evidence type="ECO:0000256" key="4">
    <source>
        <dbReference type="ARBA" id="ARBA00006351"/>
    </source>
</evidence>
<dbReference type="GO" id="GO:0036503">
    <property type="term" value="P:ERAD pathway"/>
    <property type="evidence" value="ECO:0007669"/>
    <property type="project" value="TreeGrafter"/>
</dbReference>
<dbReference type="EMBL" id="JAPMSZ010000007">
    <property type="protein sequence ID" value="KAJ5095630.1"/>
    <property type="molecule type" value="Genomic_DNA"/>
</dbReference>
<keyword evidence="5" id="KW-0808">Transferase</keyword>
<dbReference type="GO" id="GO:0003980">
    <property type="term" value="F:UDP-glucose:glycoprotein glucosyltransferase activity"/>
    <property type="evidence" value="ECO:0007669"/>
    <property type="project" value="InterPro"/>
</dbReference>
<proteinExistence type="inferred from homology"/>
<dbReference type="Pfam" id="PF18400">
    <property type="entry name" value="Thioredoxin_12"/>
    <property type="match status" value="1"/>
</dbReference>
<evidence type="ECO:0000259" key="13">
    <source>
        <dbReference type="Pfam" id="PF18403"/>
    </source>
</evidence>
<feature type="domain" description="UDP-glucose:glycoprotein glucosyltransferase thioredoxin-like" evidence="13">
    <location>
        <begin position="677"/>
        <end position="872"/>
    </location>
</feature>
<feature type="region of interest" description="Disordered" evidence="9">
    <location>
        <begin position="253"/>
        <end position="281"/>
    </location>
</feature>
<evidence type="ECO:0000259" key="11">
    <source>
        <dbReference type="Pfam" id="PF18401"/>
    </source>
</evidence>
<feature type="domain" description="Glucosyltransferase 24 catalytic" evidence="14">
    <location>
        <begin position="1193"/>
        <end position="1459"/>
    </location>
</feature>
<dbReference type="GO" id="GO:0018279">
    <property type="term" value="P:protein N-linked glycosylation via asparagine"/>
    <property type="evidence" value="ECO:0007669"/>
    <property type="project" value="TreeGrafter"/>
</dbReference>
<evidence type="ECO:0000256" key="6">
    <source>
        <dbReference type="ARBA" id="ARBA00022729"/>
    </source>
</evidence>
<dbReference type="Pfam" id="PF18402">
    <property type="entry name" value="Thioredoxin_14"/>
    <property type="match status" value="1"/>
</dbReference>
<dbReference type="InterPro" id="IPR040497">
    <property type="entry name" value="Glyco_transf_24"/>
</dbReference>
<dbReference type="RefSeq" id="XP_056511181.1">
    <property type="nucleotide sequence ID" value="XM_056655568.1"/>
</dbReference>
<evidence type="ECO:0000256" key="2">
    <source>
        <dbReference type="ARBA" id="ARBA00004319"/>
    </source>
</evidence>
<evidence type="ECO:0000256" key="8">
    <source>
        <dbReference type="ARBA" id="ARBA00023180"/>
    </source>
</evidence>
<dbReference type="Pfam" id="PF18403">
    <property type="entry name" value="Thioredoxin_15"/>
    <property type="match status" value="1"/>
</dbReference>
<dbReference type="GeneID" id="81394736"/>
<feature type="domain" description="UGGT thioredoxin-like" evidence="11">
    <location>
        <begin position="280"/>
        <end position="407"/>
    </location>
</feature>
<keyword evidence="8" id="KW-0325">Glycoprotein</keyword>
<evidence type="ECO:0000256" key="9">
    <source>
        <dbReference type="SAM" id="MobiDB-lite"/>
    </source>
</evidence>
<dbReference type="InterPro" id="IPR040693">
    <property type="entry name" value="UGGT_TRXL_1"/>
</dbReference>
<dbReference type="PANTHER" id="PTHR11226:SF0">
    <property type="entry name" value="UDP-GLUCOSE:GLYCOPROTEIN GLUCOSYLTRANSFERASE"/>
    <property type="match status" value="1"/>
</dbReference>
<evidence type="ECO:0000313" key="16">
    <source>
        <dbReference type="Proteomes" id="UP001141434"/>
    </source>
</evidence>
<evidence type="ECO:0008006" key="17">
    <source>
        <dbReference type="Google" id="ProtNLM"/>
    </source>
</evidence>
<dbReference type="Pfam" id="PF18404">
    <property type="entry name" value="Glyco_transf_24"/>
    <property type="match status" value="1"/>
</dbReference>
<comment type="cofactor">
    <cofactor evidence="1">
        <name>Ca(2+)</name>
        <dbReference type="ChEBI" id="CHEBI:29108"/>
    </cofactor>
</comment>
<accession>A0A9W9F8J8</accession>